<protein>
    <submittedName>
        <fullName evidence="6">Transcriptional regulator</fullName>
    </submittedName>
</protein>
<accession>A0A127A558</accession>
<dbReference type="EMBL" id="CP014518">
    <property type="protein sequence ID" value="AMM32762.1"/>
    <property type="molecule type" value="Genomic_DNA"/>
</dbReference>
<feature type="compositionally biased region" description="Low complexity" evidence="2">
    <location>
        <begin position="349"/>
        <end position="366"/>
    </location>
</feature>
<dbReference type="PANTHER" id="PTHR33392">
    <property type="entry name" value="POLYISOPRENYL-TEICHOIC ACID--PEPTIDOGLYCAN TEICHOIC ACID TRANSFERASE TAGU"/>
    <property type="match status" value="1"/>
</dbReference>
<evidence type="ECO:0000313" key="6">
    <source>
        <dbReference type="EMBL" id="AMM32762.1"/>
    </source>
</evidence>
<keyword evidence="3" id="KW-1133">Transmembrane helix</keyword>
<dbReference type="Gene3D" id="3.30.70.2390">
    <property type="match status" value="1"/>
</dbReference>
<organism evidence="6 7">
    <name type="scientific">Sinomonas atrocyanea</name>
    <dbReference type="NCBI Taxonomy" id="37927"/>
    <lineage>
        <taxon>Bacteria</taxon>
        <taxon>Bacillati</taxon>
        <taxon>Actinomycetota</taxon>
        <taxon>Actinomycetes</taxon>
        <taxon>Micrococcales</taxon>
        <taxon>Micrococcaceae</taxon>
        <taxon>Sinomonas</taxon>
    </lineage>
</organism>
<reference evidence="6 7" key="1">
    <citation type="submission" date="2016-02" db="EMBL/GenBank/DDBJ databases">
        <title>Complete genome of Sinomonas atrocyanea KCTC 3377.</title>
        <authorList>
            <person name="Kim K.M."/>
        </authorList>
    </citation>
    <scope>NUCLEOTIDE SEQUENCE [LARGE SCALE GENOMIC DNA]</scope>
    <source>
        <strain evidence="6 7">KCTC 3377</strain>
    </source>
</reference>
<dbReference type="PATRIC" id="fig|37927.3.peg.2146"/>
<evidence type="ECO:0000259" key="5">
    <source>
        <dbReference type="Pfam" id="PF13399"/>
    </source>
</evidence>
<dbReference type="Pfam" id="PF03816">
    <property type="entry name" value="LytR_cpsA_psr"/>
    <property type="match status" value="1"/>
</dbReference>
<dbReference type="KEGG" id="satk:SA2016_2092"/>
<dbReference type="NCBIfam" id="TIGR00350">
    <property type="entry name" value="lytR_cpsA_psr"/>
    <property type="match status" value="1"/>
</dbReference>
<dbReference type="InterPro" id="IPR004474">
    <property type="entry name" value="LytR_CpsA_psr"/>
</dbReference>
<comment type="similarity">
    <text evidence="1">Belongs to the LytR/CpsA/Psr (LCP) family.</text>
</comment>
<name>A0A127A558_9MICC</name>
<dbReference type="AlphaFoldDB" id="A0A127A558"/>
<evidence type="ECO:0000256" key="1">
    <source>
        <dbReference type="ARBA" id="ARBA00006068"/>
    </source>
</evidence>
<dbReference type="InterPro" id="IPR027381">
    <property type="entry name" value="LytR/CpsA/Psr_C"/>
</dbReference>
<gene>
    <name evidence="6" type="ORF">SA2016_2092</name>
</gene>
<dbReference type="Proteomes" id="UP000070134">
    <property type="component" value="Chromosome"/>
</dbReference>
<feature type="transmembrane region" description="Helical" evidence="3">
    <location>
        <begin position="23"/>
        <end position="48"/>
    </location>
</feature>
<evidence type="ECO:0000256" key="2">
    <source>
        <dbReference type="SAM" id="MobiDB-lite"/>
    </source>
</evidence>
<feature type="region of interest" description="Disordered" evidence="2">
    <location>
        <begin position="349"/>
        <end position="377"/>
    </location>
</feature>
<proteinExistence type="inferred from homology"/>
<dbReference type="InterPro" id="IPR050922">
    <property type="entry name" value="LytR/CpsA/Psr_CW_biosynth"/>
</dbReference>
<evidence type="ECO:0000313" key="7">
    <source>
        <dbReference type="Proteomes" id="UP000070134"/>
    </source>
</evidence>
<keyword evidence="3" id="KW-0812">Transmembrane</keyword>
<dbReference type="Gene3D" id="3.40.630.190">
    <property type="entry name" value="LCP protein"/>
    <property type="match status" value="1"/>
</dbReference>
<evidence type="ECO:0000256" key="3">
    <source>
        <dbReference type="SAM" id="Phobius"/>
    </source>
</evidence>
<dbReference type="Pfam" id="PF13399">
    <property type="entry name" value="LytR_C"/>
    <property type="match status" value="1"/>
</dbReference>
<evidence type="ECO:0000259" key="4">
    <source>
        <dbReference type="Pfam" id="PF03816"/>
    </source>
</evidence>
<keyword evidence="3" id="KW-0472">Membrane</keyword>
<dbReference type="PANTHER" id="PTHR33392:SF6">
    <property type="entry name" value="POLYISOPRENYL-TEICHOIC ACID--PEPTIDOGLYCAN TEICHOIC ACID TRANSFERASE TAGU"/>
    <property type="match status" value="1"/>
</dbReference>
<feature type="domain" description="LytR/CpsA/Psr regulator C-terminal" evidence="5">
    <location>
        <begin position="379"/>
        <end position="461"/>
    </location>
</feature>
<feature type="domain" description="Cell envelope-related transcriptional attenuator" evidence="4">
    <location>
        <begin position="104"/>
        <end position="261"/>
    </location>
</feature>
<keyword evidence="7" id="KW-1185">Reference proteome</keyword>
<dbReference type="STRING" id="37927.SA2016_2092"/>
<sequence>MHHARPNGSAPLRHARPLGRRHLALKIIGGVVALVLVGVIAFAGYWFIRLGSNLHQAPLSAGNATADATNDATDPLQILIIGTDTRSGADAAYGSQADSSGYGNSDVMILMDISGDNKVVSMTSFPRDLMVPIPKCHDPKTNRDFPAQAVGQINSAMAEAGPGCAVDTVNQLTGLKIDHFMVADFNAVKDLSNTIGGVQVCVNAPIDDPASGLKLNAGNNMVQGEQALAFLRSRHGVGDGSDLSRIKSQQEFLASLARKVKSDGTLSDVSKLLSIADTITKNLTVDQGLGSPQTMLTIAGRLKAVDLAKVSFVTVPWEPYTGDPNRVQIKQPDAGALFQALRENRDLTAPAPTQPASAAPSTSSPSTPAPPAYDKSIQPVTVADGSGVAGRSAELVKFLAGQGFTKTTQFTAPPVGATNVYYGANFADVAADVASSLGIPSSQVQQAPNVYGVQVYVGQDFTTGTHYTPKMPDNLVAQTAAQSTCQAAFGQ</sequence>